<dbReference type="Gene3D" id="2.130.10.10">
    <property type="entry name" value="YVTN repeat-like/Quinoprotein amine dehydrogenase"/>
    <property type="match status" value="1"/>
</dbReference>
<evidence type="ECO:0000256" key="1">
    <source>
        <dbReference type="SAM" id="MobiDB-lite"/>
    </source>
</evidence>
<organism evidence="2 3">
    <name type="scientific">Plesiocystis pacifica SIR-1</name>
    <dbReference type="NCBI Taxonomy" id="391625"/>
    <lineage>
        <taxon>Bacteria</taxon>
        <taxon>Pseudomonadati</taxon>
        <taxon>Myxococcota</taxon>
        <taxon>Polyangia</taxon>
        <taxon>Nannocystales</taxon>
        <taxon>Nannocystaceae</taxon>
        <taxon>Plesiocystis</taxon>
    </lineage>
</organism>
<comment type="caution">
    <text evidence="2">The sequence shown here is derived from an EMBL/GenBank/DDBJ whole genome shotgun (WGS) entry which is preliminary data.</text>
</comment>
<protein>
    <submittedName>
        <fullName evidence="2">Uncharacterized protein</fullName>
    </submittedName>
</protein>
<evidence type="ECO:0000313" key="3">
    <source>
        <dbReference type="Proteomes" id="UP000005801"/>
    </source>
</evidence>
<dbReference type="EMBL" id="ABCS01000012">
    <property type="protein sequence ID" value="EDM80299.1"/>
    <property type="molecule type" value="Genomic_DNA"/>
</dbReference>
<dbReference type="InterPro" id="IPR015943">
    <property type="entry name" value="WD40/YVTN_repeat-like_dom_sf"/>
</dbReference>
<feature type="region of interest" description="Disordered" evidence="1">
    <location>
        <begin position="238"/>
        <end position="269"/>
    </location>
</feature>
<dbReference type="InterPro" id="IPR011044">
    <property type="entry name" value="Quino_amine_DH_bsu"/>
</dbReference>
<dbReference type="AlphaFoldDB" id="A6G1N5"/>
<sequence>MTPSEDGRLLVVSLPWELWIVDARTLAVQRTIPLKSARPSACEGWDGALWIGGQHLNRGNLQAASATKVGSKLGGYVDRVALIRDDLLCGVGSNGEILWDIDRQTPVHRRKSSSRARVEVVASADGRAVFSDGSSSCWVLDPAHTEGYGQLRMAATSPAQAVAPGEAIVALGTTTKGRVVLAARDGAVAWTARDLRLAGERMPAKGGEALAVAGDERWIYVLRRRGLLQRFLISQPAEVQRQQQDGGKKKKKRKGMPKPKPAEPVEALPEAQQVRLDKLASTLALLAPNPNPSASASASASASGASAAPIKKQLVLAGPKADGQLGRLWLADPEALAWEPLELRERELVAPPPPPDPDESSTPERPSFIATRNKPQGPKLSTINVDDIVGARVDYWLTTSVNSILDRPVEAKTLAQVDTLLPADALLLPAMVRFSEGTARPALVLWPGLTLDSEAPTPELQWLVWGDEPRGWMALETPQIRKQKWSRTAVFPLQVALACVPEGAPGRRAKLDARWNDREHFLALARECKKQLKVLW</sequence>
<name>A6G1N5_9BACT</name>
<dbReference type="SUPFAM" id="SSF50969">
    <property type="entry name" value="YVTN repeat-like/Quinoprotein amine dehydrogenase"/>
    <property type="match status" value="1"/>
</dbReference>
<accession>A6G1N5</accession>
<keyword evidence="3" id="KW-1185">Reference proteome</keyword>
<dbReference type="Proteomes" id="UP000005801">
    <property type="component" value="Unassembled WGS sequence"/>
</dbReference>
<reference evidence="2 3" key="1">
    <citation type="submission" date="2007-06" db="EMBL/GenBank/DDBJ databases">
        <authorList>
            <person name="Shimkets L."/>
            <person name="Ferriera S."/>
            <person name="Johnson J."/>
            <person name="Kravitz S."/>
            <person name="Beeson K."/>
            <person name="Sutton G."/>
            <person name="Rogers Y.-H."/>
            <person name="Friedman R."/>
            <person name="Frazier M."/>
            <person name="Venter J.C."/>
        </authorList>
    </citation>
    <scope>NUCLEOTIDE SEQUENCE [LARGE SCALE GENOMIC DNA]</scope>
    <source>
        <strain evidence="2 3">SIR-1</strain>
    </source>
</reference>
<feature type="compositionally biased region" description="Basic residues" evidence="1">
    <location>
        <begin position="248"/>
        <end position="257"/>
    </location>
</feature>
<gene>
    <name evidence="2" type="ORF">PPSIR1_36652</name>
</gene>
<evidence type="ECO:0000313" key="2">
    <source>
        <dbReference type="EMBL" id="EDM80299.1"/>
    </source>
</evidence>
<proteinExistence type="predicted"/>
<feature type="region of interest" description="Disordered" evidence="1">
    <location>
        <begin position="348"/>
        <end position="378"/>
    </location>
</feature>